<feature type="transmembrane region" description="Helical" evidence="1">
    <location>
        <begin position="191"/>
        <end position="212"/>
    </location>
</feature>
<dbReference type="Proteomes" id="UP000659697">
    <property type="component" value="Unassembled WGS sequence"/>
</dbReference>
<protein>
    <submittedName>
        <fullName evidence="3">Membrane protein</fullName>
    </submittedName>
</protein>
<dbReference type="InterPro" id="IPR012429">
    <property type="entry name" value="HGSNAT_cat"/>
</dbReference>
<feature type="transmembrane region" description="Helical" evidence="1">
    <location>
        <begin position="117"/>
        <end position="137"/>
    </location>
</feature>
<evidence type="ECO:0000256" key="1">
    <source>
        <dbReference type="SAM" id="Phobius"/>
    </source>
</evidence>
<feature type="transmembrane region" description="Helical" evidence="1">
    <location>
        <begin position="224"/>
        <end position="245"/>
    </location>
</feature>
<reference evidence="4" key="1">
    <citation type="journal article" date="2019" name="Int. J. Syst. Evol. Microbiol.">
        <title>The Global Catalogue of Microorganisms (GCM) 10K type strain sequencing project: providing services to taxonomists for standard genome sequencing and annotation.</title>
        <authorList>
            <consortium name="The Broad Institute Genomics Platform"/>
            <consortium name="The Broad Institute Genome Sequencing Center for Infectious Disease"/>
            <person name="Wu L."/>
            <person name="Ma J."/>
        </authorList>
    </citation>
    <scope>NUCLEOTIDE SEQUENCE [LARGE SCALE GENOMIC DNA]</scope>
    <source>
        <strain evidence="4">CGMCC 1.7003</strain>
    </source>
</reference>
<keyword evidence="1" id="KW-1133">Transmembrane helix</keyword>
<feature type="transmembrane region" description="Helical" evidence="1">
    <location>
        <begin position="90"/>
        <end position="111"/>
    </location>
</feature>
<feature type="transmembrane region" description="Helical" evidence="1">
    <location>
        <begin position="272"/>
        <end position="290"/>
    </location>
</feature>
<keyword evidence="4" id="KW-1185">Reference proteome</keyword>
<feature type="domain" description="Heparan-alpha-glucosaminide N-acetyltransferase catalytic" evidence="2">
    <location>
        <begin position="8"/>
        <end position="237"/>
    </location>
</feature>
<dbReference type="Pfam" id="PF07786">
    <property type="entry name" value="HGSNAT_cat"/>
    <property type="match status" value="1"/>
</dbReference>
<evidence type="ECO:0000313" key="4">
    <source>
        <dbReference type="Proteomes" id="UP000659697"/>
    </source>
</evidence>
<dbReference type="PANTHER" id="PTHR40407">
    <property type="entry name" value="MEMBRANE PROTEIN-LIKE PROTEIN"/>
    <property type="match status" value="1"/>
</dbReference>
<dbReference type="EMBL" id="BNAO01000001">
    <property type="protein sequence ID" value="GHG61911.1"/>
    <property type="molecule type" value="Genomic_DNA"/>
</dbReference>
<proteinExistence type="predicted"/>
<evidence type="ECO:0000313" key="3">
    <source>
        <dbReference type="EMBL" id="GHG61911.1"/>
    </source>
</evidence>
<dbReference type="RefSeq" id="WP_189430178.1">
    <property type="nucleotide sequence ID" value="NZ_BNAO01000001.1"/>
</dbReference>
<feature type="transmembrane region" description="Helical" evidence="1">
    <location>
        <begin position="337"/>
        <end position="360"/>
    </location>
</feature>
<keyword evidence="1" id="KW-0812">Transmembrane</keyword>
<feature type="transmembrane region" description="Helical" evidence="1">
    <location>
        <begin position="302"/>
        <end position="331"/>
    </location>
</feature>
<comment type="caution">
    <text evidence="3">The sequence shown here is derived from an EMBL/GenBank/DDBJ whole genome shotgun (WGS) entry which is preliminary data.</text>
</comment>
<organism evidence="3 4">
    <name type="scientific">Alishewanella longhuensis</name>
    <dbReference type="NCBI Taxonomy" id="1091037"/>
    <lineage>
        <taxon>Bacteria</taxon>
        <taxon>Pseudomonadati</taxon>
        <taxon>Pseudomonadota</taxon>
        <taxon>Gammaproteobacteria</taxon>
        <taxon>Alteromonadales</taxon>
        <taxon>Alteromonadaceae</taxon>
        <taxon>Alishewanella</taxon>
    </lineage>
</organism>
<evidence type="ECO:0000259" key="2">
    <source>
        <dbReference type="Pfam" id="PF07786"/>
    </source>
</evidence>
<name>A0ABQ3KVP0_9ALTE</name>
<feature type="transmembrane region" description="Helical" evidence="1">
    <location>
        <begin position="56"/>
        <end position="78"/>
    </location>
</feature>
<gene>
    <name evidence="3" type="ORF">GCM10010919_06810</name>
</gene>
<feature type="transmembrane region" description="Helical" evidence="1">
    <location>
        <begin position="144"/>
        <end position="162"/>
    </location>
</feature>
<feature type="transmembrane region" description="Helical" evidence="1">
    <location>
        <begin position="12"/>
        <end position="28"/>
    </location>
</feature>
<keyword evidence="1" id="KW-0472">Membrane</keyword>
<dbReference type="PANTHER" id="PTHR40407:SF1">
    <property type="entry name" value="HEPARAN-ALPHA-GLUCOSAMINIDE N-ACETYLTRANSFERASE CATALYTIC DOMAIN-CONTAINING PROTEIN"/>
    <property type="match status" value="1"/>
</dbReference>
<accession>A0ABQ3KVP0</accession>
<sequence>MDKAITQRIQSIDMLRGLVILIMLLDHVRERFFLHMQVSDPMDVTTTDPALFFSRFAAHFCAPIFVFLTGLSAWLYAHPANGIPRSASRFLVKRGLFLIALEFTLITFSWMGSYHTVWLQVIWVIGLSMLALAALLHLPRRWQLLVGLLLVFGHNALTPINFMPGEWGYSLWTILHDRNILLQTDSLTIKISYPALPWFGVILLGYYAGPLYAAKQAPQLRKRILLVCGSTSLLLLLLLRGFNIYGETLPWQLQDTLVQSVMSFLNFTKYPPSLHFLLITLSDMCFLLCWMERWQNAFSRILLIFGSVPMFFYILHLYALLLLYSIAIRLFGANQGALYGVANISSIWLISLLLAALLYWPTRWFSRYKHSQKKPWLSYL</sequence>